<dbReference type="STRING" id="946362.F2U6D4"/>
<dbReference type="EMBL" id="GL832962">
    <property type="protein sequence ID" value="EGD83075.1"/>
    <property type="molecule type" value="Genomic_DNA"/>
</dbReference>
<dbReference type="AlphaFoldDB" id="F2U6D4"/>
<reference evidence="12" key="1">
    <citation type="submission" date="2009-08" db="EMBL/GenBank/DDBJ databases">
        <title>Annotation of Salpingoeca rosetta.</title>
        <authorList>
            <consortium name="The Broad Institute Genome Sequencing Platform"/>
            <person name="Russ C."/>
            <person name="Cuomo C."/>
            <person name="Burger G."/>
            <person name="Gray M.W."/>
            <person name="Holland P.W.H."/>
            <person name="King N."/>
            <person name="Lang F.B.F."/>
            <person name="Roger A.J."/>
            <person name="Ruiz-Trillo I."/>
            <person name="Young S.K."/>
            <person name="Zeng Q."/>
            <person name="Gargeya S."/>
            <person name="Alvarado L."/>
            <person name="Berlin A."/>
            <person name="Chapman S.B."/>
            <person name="Chen Z."/>
            <person name="Freedman E."/>
            <person name="Gellesch M."/>
            <person name="Goldberg J."/>
            <person name="Griggs A."/>
            <person name="Gujja S."/>
            <person name="Heilman E."/>
            <person name="Heiman D."/>
            <person name="Howarth C."/>
            <person name="Mehta T."/>
            <person name="Neiman D."/>
            <person name="Pearson M."/>
            <person name="Roberts A."/>
            <person name="Saif S."/>
            <person name="Shea T."/>
            <person name="Shenoy N."/>
            <person name="Sisk P."/>
            <person name="Stolte C."/>
            <person name="Sykes S."/>
            <person name="White J."/>
            <person name="Yandava C."/>
            <person name="Haas B."/>
            <person name="Nusbaum C."/>
            <person name="Birren B."/>
        </authorList>
    </citation>
    <scope>NUCLEOTIDE SEQUENCE [LARGE SCALE GENOMIC DNA]</scope>
    <source>
        <strain evidence="12">ATCC 50818</strain>
    </source>
</reference>
<evidence type="ECO:0000256" key="7">
    <source>
        <dbReference type="ARBA" id="ARBA00022691"/>
    </source>
</evidence>
<dbReference type="OMA" id="KHYLVVQ"/>
<evidence type="ECO:0000256" key="1">
    <source>
        <dbReference type="ARBA" id="ARBA00004123"/>
    </source>
</evidence>
<keyword evidence="8" id="KW-0539">Nucleus</keyword>
<evidence type="ECO:0000256" key="8">
    <source>
        <dbReference type="ARBA" id="ARBA00023242"/>
    </source>
</evidence>
<dbReference type="PANTHER" id="PTHR12734:SF0">
    <property type="entry name" value="18S RRNA (GUANINE-N(7))-METHYLTRANSFERASE-RELATED"/>
    <property type="match status" value="1"/>
</dbReference>
<protein>
    <submittedName>
        <fullName evidence="12">Methyltransferase WBSCR22</fullName>
    </submittedName>
</protein>
<evidence type="ECO:0000256" key="9">
    <source>
        <dbReference type="SAM" id="MobiDB-lite"/>
    </source>
</evidence>
<dbReference type="FunFam" id="3.40.50.150:FF:000017">
    <property type="entry name" value="probable 18S rRNA (Guanine-N(7))-methyltransferase"/>
    <property type="match status" value="1"/>
</dbReference>
<comment type="similarity">
    <text evidence="3">Belongs to the class I-like SAM-binding methyltransferase superfamily. BUD23/WBSCR22 family.</text>
</comment>
<dbReference type="eggNOG" id="KOG1541">
    <property type="taxonomic scope" value="Eukaryota"/>
</dbReference>
<keyword evidence="4" id="KW-0963">Cytoplasm</keyword>
<dbReference type="OrthoDB" id="2877at2759"/>
<dbReference type="GO" id="GO:0005737">
    <property type="term" value="C:cytoplasm"/>
    <property type="evidence" value="ECO:0007669"/>
    <property type="project" value="UniProtKB-SubCell"/>
</dbReference>
<comment type="subcellular location">
    <subcellularLocation>
        <location evidence="2">Cytoplasm</location>
    </subcellularLocation>
    <subcellularLocation>
        <location evidence="1">Nucleus</location>
    </subcellularLocation>
</comment>
<dbReference type="Proteomes" id="UP000007799">
    <property type="component" value="Unassembled WGS sequence"/>
</dbReference>
<dbReference type="GO" id="GO:0016435">
    <property type="term" value="F:rRNA (guanine) methyltransferase activity"/>
    <property type="evidence" value="ECO:0007669"/>
    <property type="project" value="InterPro"/>
</dbReference>
<evidence type="ECO:0000259" key="11">
    <source>
        <dbReference type="Pfam" id="PF13649"/>
    </source>
</evidence>
<name>F2U6D4_SALR5</name>
<dbReference type="InterPro" id="IPR041698">
    <property type="entry name" value="Methyltransf_25"/>
</dbReference>
<evidence type="ECO:0000259" key="10">
    <source>
        <dbReference type="Pfam" id="PF12589"/>
    </source>
</evidence>
<feature type="domain" description="18S rRNA (guanine(1575)-N(7))-methyltransferase Bud23 C-terminal" evidence="10">
    <location>
        <begin position="201"/>
        <end position="279"/>
    </location>
</feature>
<dbReference type="SUPFAM" id="SSF53335">
    <property type="entry name" value="S-adenosyl-L-methionine-dependent methyltransferases"/>
    <property type="match status" value="1"/>
</dbReference>
<dbReference type="InterPro" id="IPR039769">
    <property type="entry name" value="Bud23-like"/>
</dbReference>
<dbReference type="InterPro" id="IPR022238">
    <property type="entry name" value="Bud23_C"/>
</dbReference>
<sequence>MSRPEYTAPPEIFYNAEEARKYTSNTRMIQIQRELTERCLELLALPEDTPGFLLDIGCGSGLSGETISDHGHHWVGFDISGDMLEVAAERECGGDLIHQDMGQGVPFQPGSFDGVISVSALQWLCNQDKSSHNPIKRLKHFFTTLYGAMAHGARAVFQFYPDSPEQQMQLVTQQAMKCGFTGGIVIDYPNSTRAKKIFLCLFAGVVGSVPAGKSDMMRDTASQSTVAYTRADRRRQARRKKRAGVKSREWMMKKKESRRKKYGENSVKRDSKFSGRKRPTRF</sequence>
<dbReference type="InterPro" id="IPR029063">
    <property type="entry name" value="SAM-dependent_MTases_sf"/>
</dbReference>
<dbReference type="GeneID" id="16076020"/>
<dbReference type="PANTHER" id="PTHR12734">
    <property type="entry name" value="METHYLTRANSFERASE-RELATED"/>
    <property type="match status" value="1"/>
</dbReference>
<dbReference type="RefSeq" id="XP_004995439.1">
    <property type="nucleotide sequence ID" value="XM_004995382.1"/>
</dbReference>
<accession>F2U6D4</accession>
<evidence type="ECO:0000256" key="4">
    <source>
        <dbReference type="ARBA" id="ARBA00022490"/>
    </source>
</evidence>
<dbReference type="KEGG" id="sre:PTSG_03713"/>
<evidence type="ECO:0000256" key="5">
    <source>
        <dbReference type="ARBA" id="ARBA00022603"/>
    </source>
</evidence>
<evidence type="ECO:0000256" key="6">
    <source>
        <dbReference type="ARBA" id="ARBA00022679"/>
    </source>
</evidence>
<evidence type="ECO:0000313" key="12">
    <source>
        <dbReference type="EMBL" id="EGD83075.1"/>
    </source>
</evidence>
<keyword evidence="7" id="KW-0949">S-adenosyl-L-methionine</keyword>
<feature type="region of interest" description="Disordered" evidence="9">
    <location>
        <begin position="215"/>
        <end position="282"/>
    </location>
</feature>
<keyword evidence="5 12" id="KW-0489">Methyltransferase</keyword>
<evidence type="ECO:0000256" key="3">
    <source>
        <dbReference type="ARBA" id="ARBA00005547"/>
    </source>
</evidence>
<feature type="compositionally biased region" description="Basic residues" evidence="9">
    <location>
        <begin position="232"/>
        <end position="245"/>
    </location>
</feature>
<dbReference type="Pfam" id="PF13649">
    <property type="entry name" value="Methyltransf_25"/>
    <property type="match status" value="1"/>
</dbReference>
<dbReference type="GO" id="GO:0070476">
    <property type="term" value="P:rRNA (guanine-N7)-methylation"/>
    <property type="evidence" value="ECO:0007669"/>
    <property type="project" value="InterPro"/>
</dbReference>
<evidence type="ECO:0000313" key="13">
    <source>
        <dbReference type="Proteomes" id="UP000007799"/>
    </source>
</evidence>
<dbReference type="InParanoid" id="F2U6D4"/>
<proteinExistence type="inferred from homology"/>
<dbReference type="GO" id="GO:0005730">
    <property type="term" value="C:nucleolus"/>
    <property type="evidence" value="ECO:0007669"/>
    <property type="project" value="TreeGrafter"/>
</dbReference>
<dbReference type="FunCoup" id="F2U6D4">
    <property type="interactions" value="1687"/>
</dbReference>
<dbReference type="CDD" id="cd02440">
    <property type="entry name" value="AdoMet_MTases"/>
    <property type="match status" value="1"/>
</dbReference>
<dbReference type="Gene3D" id="3.40.50.150">
    <property type="entry name" value="Vaccinia Virus protein VP39"/>
    <property type="match status" value="1"/>
</dbReference>
<evidence type="ECO:0000256" key="2">
    <source>
        <dbReference type="ARBA" id="ARBA00004496"/>
    </source>
</evidence>
<organism evidence="13">
    <name type="scientific">Salpingoeca rosetta (strain ATCC 50818 / BSB-021)</name>
    <dbReference type="NCBI Taxonomy" id="946362"/>
    <lineage>
        <taxon>Eukaryota</taxon>
        <taxon>Choanoflagellata</taxon>
        <taxon>Craspedida</taxon>
        <taxon>Salpingoecidae</taxon>
        <taxon>Salpingoeca</taxon>
    </lineage>
</organism>
<keyword evidence="6 12" id="KW-0808">Transferase</keyword>
<dbReference type="Pfam" id="PF12589">
    <property type="entry name" value="WBS_methylT"/>
    <property type="match status" value="1"/>
</dbReference>
<keyword evidence="13" id="KW-1185">Reference proteome</keyword>
<gene>
    <name evidence="12" type="ORF">PTSG_03713</name>
</gene>
<feature type="domain" description="Methyltransferase" evidence="11">
    <location>
        <begin position="54"/>
        <end position="128"/>
    </location>
</feature>
<feature type="compositionally biased region" description="Basic and acidic residues" evidence="9">
    <location>
        <begin position="262"/>
        <end position="273"/>
    </location>
</feature>